<feature type="chain" id="PRO_5017770857" evidence="1">
    <location>
        <begin position="20"/>
        <end position="257"/>
    </location>
</feature>
<dbReference type="SUPFAM" id="SSF53474">
    <property type="entry name" value="alpha/beta-Hydrolases"/>
    <property type="match status" value="1"/>
</dbReference>
<feature type="signal peptide" evidence="1">
    <location>
        <begin position="1"/>
        <end position="19"/>
    </location>
</feature>
<reference evidence="2 5" key="3">
    <citation type="submission" date="2018-08" db="EMBL/GenBank/DDBJ databases">
        <title>Complete genome of the Arcobacter marinus type strain JCM 15502.</title>
        <authorList>
            <person name="Miller W.G."/>
            <person name="Yee E."/>
            <person name="Huynh S."/>
            <person name="Parker C.T."/>
        </authorList>
    </citation>
    <scope>NUCLEOTIDE SEQUENCE [LARGE SCALE GENOMIC DNA]</scope>
    <source>
        <strain evidence="2 5">JCM 15502</strain>
    </source>
</reference>
<dbReference type="GO" id="GO:0016787">
    <property type="term" value="F:hydrolase activity"/>
    <property type="evidence" value="ECO:0007669"/>
    <property type="project" value="UniProtKB-KW"/>
</dbReference>
<organism evidence="2 5">
    <name type="scientific">Malaciobacter marinus</name>
    <dbReference type="NCBI Taxonomy" id="505249"/>
    <lineage>
        <taxon>Bacteria</taxon>
        <taxon>Pseudomonadati</taxon>
        <taxon>Campylobacterota</taxon>
        <taxon>Epsilonproteobacteria</taxon>
        <taxon>Campylobacterales</taxon>
        <taxon>Arcobacteraceae</taxon>
        <taxon>Malaciobacter</taxon>
    </lineage>
</organism>
<evidence type="ECO:0000256" key="1">
    <source>
        <dbReference type="SAM" id="SignalP"/>
    </source>
</evidence>
<keyword evidence="4" id="KW-1185">Reference proteome</keyword>
<dbReference type="Proteomes" id="UP000264693">
    <property type="component" value="Chromosome"/>
</dbReference>
<protein>
    <submittedName>
        <fullName evidence="2 3">Alpha/beta hydrolase</fullName>
    </submittedName>
</protein>
<reference evidence="3" key="2">
    <citation type="submission" date="2017-09" db="EMBL/GenBank/DDBJ databases">
        <authorList>
            <person name="Perez-Cataluna A."/>
            <person name="Figueras M.J."/>
            <person name="Salas-Masso N."/>
        </authorList>
    </citation>
    <scope>NUCLEOTIDE SEQUENCE</scope>
    <source>
        <strain evidence="3">CECT 7727</strain>
    </source>
</reference>
<reference evidence="4" key="1">
    <citation type="submission" date="2017-09" db="EMBL/GenBank/DDBJ databases">
        <title>Arcobacter canalis sp. nov., a new species isolated from a water canal contaminated with urban sewage.</title>
        <authorList>
            <person name="Perez-Cataluna A."/>
            <person name="Salas-Masso N."/>
            <person name="Figueras M.J."/>
        </authorList>
    </citation>
    <scope>NUCLEOTIDE SEQUENCE [LARGE SCALE GENOMIC DNA]</scope>
    <source>
        <strain evidence="4">CECT 7727</strain>
    </source>
</reference>
<accession>A0A347TIN4</accession>
<dbReference type="Proteomes" id="UP000224740">
    <property type="component" value="Unassembled WGS sequence"/>
</dbReference>
<evidence type="ECO:0000313" key="2">
    <source>
        <dbReference type="EMBL" id="AXX86462.1"/>
    </source>
</evidence>
<keyword evidence="1" id="KW-0732">Signal</keyword>
<dbReference type="KEGG" id="amar:AMRN_0707"/>
<name>A0A347TIN4_9BACT</name>
<keyword evidence="2" id="KW-0378">Hydrolase</keyword>
<evidence type="ECO:0000313" key="4">
    <source>
        <dbReference type="Proteomes" id="UP000224740"/>
    </source>
</evidence>
<proteinExistence type="predicted"/>
<dbReference type="Gene3D" id="3.40.50.1820">
    <property type="entry name" value="alpha/beta hydrolase"/>
    <property type="match status" value="1"/>
</dbReference>
<evidence type="ECO:0000313" key="3">
    <source>
        <dbReference type="EMBL" id="PHO15450.1"/>
    </source>
</evidence>
<dbReference type="InterPro" id="IPR029058">
    <property type="entry name" value="AB_hydrolase_fold"/>
</dbReference>
<dbReference type="AlphaFoldDB" id="A0A347TIN4"/>
<sequence length="257" mass="28201">MFIKKLIFTIFVASGLLNASTVTKEACEKKGESYIFAGGECINFKKYNGETKGKLNIVVHGKWDENTNTLGRYAPFAENLSFETDINTVAIALPGYSNSSTNNIKSLSSGDNLAFTKEYVELLSSLVSQLKTKYNANIVTYIGHSAGCTMGINLVGEKPFLINNLLCAGGSYKLDKKNKSEDKISAMDVIDNIDRRTKIALVYGSEDKISTPKQTKDFYEFAKKEGLDVKLVEATGSQHLDLDMTEASVNAIVELVE</sequence>
<evidence type="ECO:0000313" key="5">
    <source>
        <dbReference type="Proteomes" id="UP000264693"/>
    </source>
</evidence>
<dbReference type="EMBL" id="NXAO01000026">
    <property type="protein sequence ID" value="PHO15450.1"/>
    <property type="molecule type" value="Genomic_DNA"/>
</dbReference>
<dbReference type="RefSeq" id="WP_099310932.1">
    <property type="nucleotide sequence ID" value="NZ_CP032101.1"/>
</dbReference>
<gene>
    <name evidence="2" type="ORF">AMRN_0707</name>
    <name evidence="3" type="ORF">CPH92_06500</name>
</gene>
<dbReference type="EMBL" id="CP032101">
    <property type="protein sequence ID" value="AXX86462.1"/>
    <property type="molecule type" value="Genomic_DNA"/>
</dbReference>